<accession>A0A0F9GBQ7</accession>
<dbReference type="AlphaFoldDB" id="A0A0F9GBQ7"/>
<reference evidence="1" key="1">
    <citation type="journal article" date="2015" name="Nature">
        <title>Complex archaea that bridge the gap between prokaryotes and eukaryotes.</title>
        <authorList>
            <person name="Spang A."/>
            <person name="Saw J.H."/>
            <person name="Jorgensen S.L."/>
            <person name="Zaremba-Niedzwiedzka K."/>
            <person name="Martijn J."/>
            <person name="Lind A.E."/>
            <person name="van Eijk R."/>
            <person name="Schleper C."/>
            <person name="Guy L."/>
            <person name="Ettema T.J."/>
        </authorList>
    </citation>
    <scope>NUCLEOTIDE SEQUENCE</scope>
</reference>
<name>A0A0F9GBQ7_9ZZZZ</name>
<organism evidence="1">
    <name type="scientific">marine sediment metagenome</name>
    <dbReference type="NCBI Taxonomy" id="412755"/>
    <lineage>
        <taxon>unclassified sequences</taxon>
        <taxon>metagenomes</taxon>
        <taxon>ecological metagenomes</taxon>
    </lineage>
</organism>
<feature type="non-terminal residue" evidence="1">
    <location>
        <position position="32"/>
    </location>
</feature>
<sequence length="32" mass="3782">MKTIGICEYCDDPIYNFQEKVKVDKKVLPHII</sequence>
<gene>
    <name evidence="1" type="ORF">LCGC14_2140300</name>
</gene>
<evidence type="ECO:0000313" key="1">
    <source>
        <dbReference type="EMBL" id="KKL66910.1"/>
    </source>
</evidence>
<comment type="caution">
    <text evidence="1">The sequence shown here is derived from an EMBL/GenBank/DDBJ whole genome shotgun (WGS) entry which is preliminary data.</text>
</comment>
<dbReference type="EMBL" id="LAZR01027054">
    <property type="protein sequence ID" value="KKL66910.1"/>
    <property type="molecule type" value="Genomic_DNA"/>
</dbReference>
<protein>
    <submittedName>
        <fullName evidence="1">Uncharacterized protein</fullName>
    </submittedName>
</protein>
<proteinExistence type="predicted"/>